<feature type="domain" description="Type I restriction modification DNA specificity" evidence="5">
    <location>
        <begin position="14"/>
        <end position="188"/>
    </location>
</feature>
<name>A0A5B8A4M4_9BACT</name>
<feature type="domain" description="Type I restriction modification DNA specificity" evidence="5">
    <location>
        <begin position="221"/>
        <end position="386"/>
    </location>
</feature>
<dbReference type="Proteomes" id="UP000305398">
    <property type="component" value="Chromosome"/>
</dbReference>
<dbReference type="SUPFAM" id="SSF116734">
    <property type="entry name" value="DNA methylase specificity domain"/>
    <property type="match status" value="2"/>
</dbReference>
<dbReference type="GO" id="GO:0009307">
    <property type="term" value="P:DNA restriction-modification system"/>
    <property type="evidence" value="ECO:0007669"/>
    <property type="project" value="UniProtKB-KW"/>
</dbReference>
<evidence type="ECO:0000313" key="6">
    <source>
        <dbReference type="EMBL" id="QDA61666.1"/>
    </source>
</evidence>
<evidence type="ECO:0000256" key="2">
    <source>
        <dbReference type="ARBA" id="ARBA00022747"/>
    </source>
</evidence>
<dbReference type="OrthoDB" id="667970at2"/>
<keyword evidence="2" id="KW-0680">Restriction system</keyword>
<accession>A0A5B8A4M4</accession>
<sequence>MKTGMKQTVIGEIPADWKVAKLGEAGKIFSGATPDTKVTEYWNGEIAWCTPTDITALKGKVYINKTQKRISEAGLINSSASLLPVGSLVICTRATLGDCAINLIPITTNQGFKSIVPNENWNIHFLYYLINNSKEIIRRLSSGSTFLEISKKAFENIDVPFPPLPEQQKIAEILSTVDEKMAVIDEQLAQTQELKKGLMQRLLTKGIGHTAFKDSQLGEIPESWEVVKQADVATFYNGRAYKLTEWEAEGTPVIRLQNLTGSGKDYYYSNLKLPAHQYCHNGDLLYMWSATFGPVWWRGDKAIFHYHIWKIEVNAERLDQNYHYYLLDNVTARMKSQSHGSAMLHVTKGGMEKLQVAIPPVPEQRQIAEILTTLDDKLQVLTDKKAQYQELKRGLMQQLLTGQRRVKVPAEEVVLA</sequence>
<dbReference type="CDD" id="cd17254">
    <property type="entry name" value="RMtype1_S_FclI-TRD1-CR1_like"/>
    <property type="match status" value="1"/>
</dbReference>
<organism evidence="6 7">
    <name type="scientific">Hymenobacter jejuensis</name>
    <dbReference type="NCBI Taxonomy" id="2502781"/>
    <lineage>
        <taxon>Bacteria</taxon>
        <taxon>Pseudomonadati</taxon>
        <taxon>Bacteroidota</taxon>
        <taxon>Cytophagia</taxon>
        <taxon>Cytophagales</taxon>
        <taxon>Hymenobacteraceae</taxon>
        <taxon>Hymenobacter</taxon>
    </lineage>
</organism>
<evidence type="ECO:0000256" key="1">
    <source>
        <dbReference type="ARBA" id="ARBA00010923"/>
    </source>
</evidence>
<dbReference type="AlphaFoldDB" id="A0A5B8A4M4"/>
<evidence type="ECO:0000256" key="3">
    <source>
        <dbReference type="ARBA" id="ARBA00023125"/>
    </source>
</evidence>
<reference evidence="6 7" key="1">
    <citation type="submission" date="2019-06" db="EMBL/GenBank/DDBJ databases">
        <authorList>
            <person name="Srinivasan S."/>
        </authorList>
    </citation>
    <scope>NUCLEOTIDE SEQUENCE [LARGE SCALE GENOMIC DNA]</scope>
    <source>
        <strain evidence="6 7">17J68-5</strain>
    </source>
</reference>
<feature type="coiled-coil region" evidence="4">
    <location>
        <begin position="371"/>
        <end position="398"/>
    </location>
</feature>
<proteinExistence type="inferred from homology"/>
<dbReference type="PANTHER" id="PTHR30408:SF12">
    <property type="entry name" value="TYPE I RESTRICTION ENZYME MJAVIII SPECIFICITY SUBUNIT"/>
    <property type="match status" value="1"/>
</dbReference>
<dbReference type="PANTHER" id="PTHR30408">
    <property type="entry name" value="TYPE-1 RESTRICTION ENZYME ECOKI SPECIFICITY PROTEIN"/>
    <property type="match status" value="1"/>
</dbReference>
<dbReference type="GO" id="GO:0003677">
    <property type="term" value="F:DNA binding"/>
    <property type="evidence" value="ECO:0007669"/>
    <property type="project" value="UniProtKB-KW"/>
</dbReference>
<dbReference type="InterPro" id="IPR052021">
    <property type="entry name" value="Type-I_RS_S_subunit"/>
</dbReference>
<keyword evidence="4" id="KW-0175">Coiled coil</keyword>
<dbReference type="Gene3D" id="1.10.287.1120">
    <property type="entry name" value="Bipartite methylase S protein"/>
    <property type="match status" value="1"/>
</dbReference>
<dbReference type="Gene3D" id="3.90.220.20">
    <property type="entry name" value="DNA methylase specificity domains"/>
    <property type="match status" value="2"/>
</dbReference>
<protein>
    <recommendedName>
        <fullName evidence="5">Type I restriction modification DNA specificity domain-containing protein</fullName>
    </recommendedName>
</protein>
<dbReference type="REBASE" id="314901">
    <property type="entry name" value="S.Hsp685ORF16880P"/>
</dbReference>
<dbReference type="Pfam" id="PF01420">
    <property type="entry name" value="Methylase_S"/>
    <property type="match status" value="2"/>
</dbReference>
<dbReference type="KEGG" id="hyj:FHG12_16875"/>
<keyword evidence="7" id="KW-1185">Reference proteome</keyword>
<evidence type="ECO:0000256" key="4">
    <source>
        <dbReference type="SAM" id="Coils"/>
    </source>
</evidence>
<comment type="similarity">
    <text evidence="1">Belongs to the type-I restriction system S methylase family.</text>
</comment>
<dbReference type="InterPro" id="IPR000055">
    <property type="entry name" value="Restrct_endonuc_typeI_TRD"/>
</dbReference>
<gene>
    <name evidence="6" type="ORF">FHG12_16875</name>
</gene>
<dbReference type="CDD" id="cd17273">
    <property type="entry name" value="RMtype1_S_EcoJA69PI-TRD1-CR1_like"/>
    <property type="match status" value="1"/>
</dbReference>
<dbReference type="EMBL" id="CP040896">
    <property type="protein sequence ID" value="QDA61666.1"/>
    <property type="molecule type" value="Genomic_DNA"/>
</dbReference>
<evidence type="ECO:0000313" key="7">
    <source>
        <dbReference type="Proteomes" id="UP000305398"/>
    </source>
</evidence>
<evidence type="ECO:0000259" key="5">
    <source>
        <dbReference type="Pfam" id="PF01420"/>
    </source>
</evidence>
<keyword evidence="3" id="KW-0238">DNA-binding</keyword>
<dbReference type="InterPro" id="IPR044946">
    <property type="entry name" value="Restrct_endonuc_typeI_TRD_sf"/>
</dbReference>